<sequence>MNPPTATTSTTSLIDRVEPPKLTRSFSLPTTTTKTTAKKDSFWRERLRARCTPPVAGQEKWRDATLSEKERWKEWYKAKDAERKAA</sequence>
<protein>
    <submittedName>
        <fullName evidence="2">Uncharacterized protein</fullName>
    </submittedName>
</protein>
<keyword evidence="3" id="KW-1185">Reference proteome</keyword>
<accession>A0A162Y5X2</accession>
<feature type="region of interest" description="Disordered" evidence="1">
    <location>
        <begin position="1"/>
        <end position="33"/>
    </location>
</feature>
<gene>
    <name evidence="2" type="ORF">ST47_g9324</name>
</gene>
<evidence type="ECO:0000256" key="1">
    <source>
        <dbReference type="SAM" id="MobiDB-lite"/>
    </source>
</evidence>
<dbReference type="EMBL" id="JYNV01000290">
    <property type="protein sequence ID" value="KZM19841.1"/>
    <property type="molecule type" value="Genomic_DNA"/>
</dbReference>
<comment type="caution">
    <text evidence="2">The sequence shown here is derived from an EMBL/GenBank/DDBJ whole genome shotgun (WGS) entry which is preliminary data.</text>
</comment>
<evidence type="ECO:0000313" key="3">
    <source>
        <dbReference type="Proteomes" id="UP000076837"/>
    </source>
</evidence>
<dbReference type="Proteomes" id="UP000076837">
    <property type="component" value="Unassembled WGS sequence"/>
</dbReference>
<dbReference type="AlphaFoldDB" id="A0A162Y5X2"/>
<organism evidence="2 3">
    <name type="scientific">Didymella rabiei</name>
    <name type="common">Chickpea ascochyta blight fungus</name>
    <name type="synonym">Mycosphaerella rabiei</name>
    <dbReference type="NCBI Taxonomy" id="5454"/>
    <lineage>
        <taxon>Eukaryota</taxon>
        <taxon>Fungi</taxon>
        <taxon>Dikarya</taxon>
        <taxon>Ascomycota</taxon>
        <taxon>Pezizomycotina</taxon>
        <taxon>Dothideomycetes</taxon>
        <taxon>Pleosporomycetidae</taxon>
        <taxon>Pleosporales</taxon>
        <taxon>Pleosporineae</taxon>
        <taxon>Didymellaceae</taxon>
        <taxon>Ascochyta</taxon>
    </lineage>
</organism>
<feature type="compositionally biased region" description="Polar residues" evidence="1">
    <location>
        <begin position="1"/>
        <end position="13"/>
    </location>
</feature>
<proteinExistence type="predicted"/>
<name>A0A162Y5X2_DIDRA</name>
<dbReference type="OrthoDB" id="3789381at2759"/>
<evidence type="ECO:0000313" key="2">
    <source>
        <dbReference type="EMBL" id="KZM19841.1"/>
    </source>
</evidence>
<reference evidence="2 3" key="1">
    <citation type="journal article" date="2016" name="Sci. Rep.">
        <title>Draft genome sequencing and secretome analysis of fungal phytopathogen Ascochyta rabiei provides insight into the necrotrophic effector repertoire.</title>
        <authorList>
            <person name="Verma S."/>
            <person name="Gazara R.K."/>
            <person name="Nizam S."/>
            <person name="Parween S."/>
            <person name="Chattopadhyay D."/>
            <person name="Verma P.K."/>
        </authorList>
    </citation>
    <scope>NUCLEOTIDE SEQUENCE [LARGE SCALE GENOMIC DNA]</scope>
    <source>
        <strain evidence="2 3">ArDII</strain>
    </source>
</reference>